<evidence type="ECO:0000313" key="2">
    <source>
        <dbReference type="EMBL" id="PCK23474.1"/>
    </source>
</evidence>
<dbReference type="EMBL" id="NKHG01000006">
    <property type="protein sequence ID" value="PCK23474.1"/>
    <property type="molecule type" value="Genomic_DNA"/>
</dbReference>
<reference evidence="2 3" key="1">
    <citation type="submission" date="2017-06" db="EMBL/GenBank/DDBJ databases">
        <title>Draft Genome Sequence of Bacillus sp Strain 36R Isolated from saline sediment at Atanasia, Sonora, Mexico.</title>
        <authorList>
            <person name="Sanchez Diaz R."/>
            <person name="Quiroz Macias M.E."/>
            <person name="Ibarra Gamez J.C."/>
            <person name="Enciso Ibarra J."/>
            <person name="Gomez Gil B."/>
            <person name="Galaviz Silva L."/>
        </authorList>
    </citation>
    <scope>NUCLEOTIDE SEQUENCE [LARGE SCALE GENOMIC DNA]</scope>
    <source>
        <strain evidence="2 3">36R_ATNSAL</strain>
    </source>
</reference>
<protein>
    <submittedName>
        <fullName evidence="2">Uncharacterized protein</fullName>
    </submittedName>
</protein>
<feature type="transmembrane region" description="Helical" evidence="1">
    <location>
        <begin position="172"/>
        <end position="194"/>
    </location>
</feature>
<keyword evidence="1" id="KW-0472">Membrane</keyword>
<organism evidence="2 3">
    <name type="scientific">Bacillus pumilus</name>
    <name type="common">Bacillus mesentericus</name>
    <dbReference type="NCBI Taxonomy" id="1408"/>
    <lineage>
        <taxon>Bacteria</taxon>
        <taxon>Bacillati</taxon>
        <taxon>Bacillota</taxon>
        <taxon>Bacilli</taxon>
        <taxon>Bacillales</taxon>
        <taxon>Bacillaceae</taxon>
        <taxon>Bacillus</taxon>
    </lineage>
</organism>
<comment type="caution">
    <text evidence="2">The sequence shown here is derived from an EMBL/GenBank/DDBJ whole genome shotgun (WGS) entry which is preliminary data.</text>
</comment>
<feature type="transmembrane region" description="Helical" evidence="1">
    <location>
        <begin position="75"/>
        <end position="94"/>
    </location>
</feature>
<feature type="transmembrane region" description="Helical" evidence="1">
    <location>
        <begin position="21"/>
        <end position="39"/>
    </location>
</feature>
<name>A0A2A5J1L1_BACPU</name>
<accession>A0A2A5J1L1</accession>
<dbReference type="Proteomes" id="UP000228754">
    <property type="component" value="Unassembled WGS sequence"/>
</dbReference>
<evidence type="ECO:0000256" key="1">
    <source>
        <dbReference type="SAM" id="Phobius"/>
    </source>
</evidence>
<proteinExistence type="predicted"/>
<feature type="transmembrane region" description="Helical" evidence="1">
    <location>
        <begin position="115"/>
        <end position="142"/>
    </location>
</feature>
<evidence type="ECO:0000313" key="3">
    <source>
        <dbReference type="Proteomes" id="UP000228754"/>
    </source>
</evidence>
<keyword evidence="1" id="KW-0812">Transmembrane</keyword>
<dbReference type="OrthoDB" id="2824356at2"/>
<gene>
    <name evidence="2" type="ORF">CEY02_01120</name>
</gene>
<feature type="transmembrane region" description="Helical" evidence="1">
    <location>
        <begin position="201"/>
        <end position="217"/>
    </location>
</feature>
<sequence>MIGLLLLFKRDMILGFRRTTKTFIIISILGLFNFLYYLYFLHISLTKSNVAFWDVIGKTFAGVPFELVEQQTIEFPFGWIIFQLSGAILVNTFIKEDLFAHSAFIRVRTKSIFKLWVSKLLFCCTAILIFYILILSLTWFVWKLSGGTVNNLTDYGESILRYSSFQFSYNQIIVYSILLNIAGTFLFTFIFAFLTLIFKTIYSFIVCICILFLSIFSDNPMLLGNEFMLIRHPMFGLSPVVSIIMTLIIVPILCIVFSIVGGIYLSKYDLISDTEME</sequence>
<dbReference type="AlphaFoldDB" id="A0A2A5J1L1"/>
<keyword evidence="1" id="KW-1133">Transmembrane helix</keyword>
<feature type="transmembrane region" description="Helical" evidence="1">
    <location>
        <begin position="237"/>
        <end position="265"/>
    </location>
</feature>